<name>A0ABR7L4C5_9PSEU</name>
<dbReference type="InterPro" id="IPR009081">
    <property type="entry name" value="PP-bd_ACP"/>
</dbReference>
<protein>
    <submittedName>
        <fullName evidence="2">Acyl carrier protein</fullName>
    </submittedName>
</protein>
<sequence length="89" mass="9982">MSRLAEIKRFVLDEFAPDVVADDLADDFDLLDNGIVDSLGLLRLIAWVGERYDIAVDEVELTPDDFRSVEAIAHFVDSHLPLLAQEGLR</sequence>
<dbReference type="RefSeq" id="WP_187220050.1">
    <property type="nucleotide sequence ID" value="NZ_JABVED010000004.1"/>
</dbReference>
<gene>
    <name evidence="2" type="ORF">GPZ80_10195</name>
</gene>
<comment type="caution">
    <text evidence="2">The sequence shown here is derived from an EMBL/GenBank/DDBJ whole genome shotgun (WGS) entry which is preliminary data.</text>
</comment>
<proteinExistence type="predicted"/>
<organism evidence="2 3">
    <name type="scientific">Actinokineospora xionganensis</name>
    <dbReference type="NCBI Taxonomy" id="2684470"/>
    <lineage>
        <taxon>Bacteria</taxon>
        <taxon>Bacillati</taxon>
        <taxon>Actinomycetota</taxon>
        <taxon>Actinomycetes</taxon>
        <taxon>Pseudonocardiales</taxon>
        <taxon>Pseudonocardiaceae</taxon>
        <taxon>Actinokineospora</taxon>
    </lineage>
</organism>
<keyword evidence="3" id="KW-1185">Reference proteome</keyword>
<accession>A0ABR7L4C5</accession>
<evidence type="ECO:0000313" key="3">
    <source>
        <dbReference type="Proteomes" id="UP000734823"/>
    </source>
</evidence>
<dbReference type="Proteomes" id="UP000734823">
    <property type="component" value="Unassembled WGS sequence"/>
</dbReference>
<dbReference type="PROSITE" id="PS50075">
    <property type="entry name" value="CARRIER"/>
    <property type="match status" value="1"/>
</dbReference>
<reference evidence="2 3" key="1">
    <citation type="submission" date="2020-06" db="EMBL/GenBank/DDBJ databases">
        <title>Actinokineospora xiongansis sp. nov., isolated from soil of Baiyangdian.</title>
        <authorList>
            <person name="Zhang X."/>
        </authorList>
    </citation>
    <scope>NUCLEOTIDE SEQUENCE [LARGE SCALE GENOMIC DNA]</scope>
    <source>
        <strain evidence="2 3">HBU206404</strain>
    </source>
</reference>
<evidence type="ECO:0000313" key="2">
    <source>
        <dbReference type="EMBL" id="MBC6447540.1"/>
    </source>
</evidence>
<evidence type="ECO:0000259" key="1">
    <source>
        <dbReference type="PROSITE" id="PS50075"/>
    </source>
</evidence>
<dbReference type="Gene3D" id="1.10.1200.10">
    <property type="entry name" value="ACP-like"/>
    <property type="match status" value="1"/>
</dbReference>
<dbReference type="Pfam" id="PF00550">
    <property type="entry name" value="PP-binding"/>
    <property type="match status" value="1"/>
</dbReference>
<dbReference type="SUPFAM" id="SSF47336">
    <property type="entry name" value="ACP-like"/>
    <property type="match status" value="1"/>
</dbReference>
<dbReference type="InterPro" id="IPR036736">
    <property type="entry name" value="ACP-like_sf"/>
</dbReference>
<dbReference type="EMBL" id="JABVED010000004">
    <property type="protein sequence ID" value="MBC6447540.1"/>
    <property type="molecule type" value="Genomic_DNA"/>
</dbReference>
<feature type="domain" description="Carrier" evidence="1">
    <location>
        <begin position="1"/>
        <end position="80"/>
    </location>
</feature>